<evidence type="ECO:0000256" key="2">
    <source>
        <dbReference type="ARBA" id="ARBA00022617"/>
    </source>
</evidence>
<dbReference type="SUPFAM" id="SSF48695">
    <property type="entry name" value="Multiheme cytochromes"/>
    <property type="match status" value="1"/>
</dbReference>
<reference evidence="8 9" key="1">
    <citation type="submission" date="2020-08" db="EMBL/GenBank/DDBJ databases">
        <title>Acidobacteriota in marine sediments use diverse sulfur dissimilation pathways.</title>
        <authorList>
            <person name="Wasmund K."/>
        </authorList>
    </citation>
    <scope>NUCLEOTIDE SEQUENCE [LARGE SCALE GENOMIC DNA]</scope>
    <source>
        <strain evidence="8">MAG AM4</strain>
    </source>
</reference>
<dbReference type="Pfam" id="PF02085">
    <property type="entry name" value="Cytochrom_CIII"/>
    <property type="match status" value="1"/>
</dbReference>
<proteinExistence type="predicted"/>
<sequence length="178" mass="19540">MAAEEKLAPGRRLLIGIATIVLGAAGFAAGRTLLRPAAAVRQPVAFNHRIHVKEVELECSTCHEYYEISQHSGLPGLDICMACHEEAMTESPEEQRLLELAASGQPAAFRKLFRMPDHVYYSHREHVTLAGIECETCHGDIADTTAPPPVTLVNITMDTCLDCHAERGVKTDCTHCHR</sequence>
<keyword evidence="5" id="KW-0408">Iron</keyword>
<dbReference type="GO" id="GO:0020037">
    <property type="term" value="F:heme binding"/>
    <property type="evidence" value="ECO:0007669"/>
    <property type="project" value="InterPro"/>
</dbReference>
<keyword evidence="3" id="KW-0479">Metal-binding</keyword>
<keyword evidence="4" id="KW-0249">Electron transport</keyword>
<gene>
    <name evidence="8" type="ORF">IFK94_10970</name>
</gene>
<dbReference type="GO" id="GO:0009055">
    <property type="term" value="F:electron transfer activity"/>
    <property type="evidence" value="ECO:0007669"/>
    <property type="project" value="InterPro"/>
</dbReference>
<feature type="domain" description="Cytochrome c7-like" evidence="7">
    <location>
        <begin position="120"/>
        <end position="178"/>
    </location>
</feature>
<dbReference type="InterPro" id="IPR020942">
    <property type="entry name" value="Cyt_c_III_dom"/>
</dbReference>
<evidence type="ECO:0000313" key="8">
    <source>
        <dbReference type="EMBL" id="MBD3868635.1"/>
    </source>
</evidence>
<dbReference type="PANTHER" id="PTHR39425:SF1">
    <property type="entry name" value="CYTOCHROME C7-LIKE DOMAIN-CONTAINING PROTEIN"/>
    <property type="match status" value="1"/>
</dbReference>
<evidence type="ECO:0008006" key="10">
    <source>
        <dbReference type="Google" id="ProtNLM"/>
    </source>
</evidence>
<organism evidence="8 9">
    <name type="scientific">Candidatus Polarisedimenticola svalbardensis</name>
    <dbReference type="NCBI Taxonomy" id="2886004"/>
    <lineage>
        <taxon>Bacteria</taxon>
        <taxon>Pseudomonadati</taxon>
        <taxon>Acidobacteriota</taxon>
        <taxon>Candidatus Polarisedimenticolia</taxon>
        <taxon>Candidatus Polarisedimenticolales</taxon>
        <taxon>Candidatus Polarisedimenticolaceae</taxon>
        <taxon>Candidatus Polarisedimenticola</taxon>
    </lineage>
</organism>
<evidence type="ECO:0000256" key="1">
    <source>
        <dbReference type="ARBA" id="ARBA00022448"/>
    </source>
</evidence>
<evidence type="ECO:0000256" key="5">
    <source>
        <dbReference type="ARBA" id="ARBA00023004"/>
    </source>
</evidence>
<dbReference type="InterPro" id="IPR029467">
    <property type="entry name" value="Cyt_c7-like"/>
</dbReference>
<dbReference type="PANTHER" id="PTHR39425">
    <property type="entry name" value="LIPOPROTEIN CYTOCHROME C"/>
    <property type="match status" value="1"/>
</dbReference>
<evidence type="ECO:0000313" key="9">
    <source>
        <dbReference type="Proteomes" id="UP000648239"/>
    </source>
</evidence>
<dbReference type="CDD" id="cd08168">
    <property type="entry name" value="Cytochrom_C3"/>
    <property type="match status" value="1"/>
</dbReference>
<dbReference type="EMBL" id="JACXWD010000037">
    <property type="protein sequence ID" value="MBD3868635.1"/>
    <property type="molecule type" value="Genomic_DNA"/>
</dbReference>
<evidence type="ECO:0000256" key="3">
    <source>
        <dbReference type="ARBA" id="ARBA00022723"/>
    </source>
</evidence>
<dbReference type="AlphaFoldDB" id="A0A8J6Y042"/>
<protein>
    <recommendedName>
        <fullName evidence="10">Cytochrome c7-like domain-containing protein</fullName>
    </recommendedName>
</protein>
<dbReference type="Proteomes" id="UP000648239">
    <property type="component" value="Unassembled WGS sequence"/>
</dbReference>
<dbReference type="GO" id="GO:0046872">
    <property type="term" value="F:metal ion binding"/>
    <property type="evidence" value="ECO:0007669"/>
    <property type="project" value="UniProtKB-KW"/>
</dbReference>
<evidence type="ECO:0000259" key="7">
    <source>
        <dbReference type="Pfam" id="PF14522"/>
    </source>
</evidence>
<evidence type="ECO:0000259" key="6">
    <source>
        <dbReference type="Pfam" id="PF02085"/>
    </source>
</evidence>
<evidence type="ECO:0000256" key="4">
    <source>
        <dbReference type="ARBA" id="ARBA00022982"/>
    </source>
</evidence>
<comment type="caution">
    <text evidence="8">The sequence shown here is derived from an EMBL/GenBank/DDBJ whole genome shotgun (WGS) entry which is preliminary data.</text>
</comment>
<feature type="domain" description="Class III cytochrome C" evidence="6">
    <location>
        <begin position="39"/>
        <end position="91"/>
    </location>
</feature>
<accession>A0A8J6Y042</accession>
<dbReference type="Pfam" id="PF14522">
    <property type="entry name" value="Cytochrome_C7"/>
    <property type="match status" value="1"/>
</dbReference>
<keyword evidence="1" id="KW-0813">Transport</keyword>
<dbReference type="Gene3D" id="3.90.10.10">
    <property type="entry name" value="Cytochrome C3"/>
    <property type="match status" value="2"/>
</dbReference>
<keyword evidence="2" id="KW-0349">Heme</keyword>
<dbReference type="InterPro" id="IPR036280">
    <property type="entry name" value="Multihaem_cyt_sf"/>
</dbReference>
<name>A0A8J6Y042_9BACT</name>